<proteinExistence type="predicted"/>
<gene>
    <name evidence="1" type="primary">456</name>
    <name evidence="1" type="ORF">G_456</name>
</gene>
<accession>G3MAJ7</accession>
<organism evidence="1 2">
    <name type="scientific">Bacillus phage G</name>
    <dbReference type="NCBI Taxonomy" id="2884420"/>
    <lineage>
        <taxon>Viruses</taxon>
        <taxon>Duplodnaviria</taxon>
        <taxon>Heunggongvirae</taxon>
        <taxon>Uroviricota</taxon>
        <taxon>Caudoviricetes</taxon>
        <taxon>Donellivirus</taxon>
        <taxon>Donellivirus gee</taxon>
    </lineage>
</organism>
<evidence type="ECO:0000313" key="2">
    <source>
        <dbReference type="Proteomes" id="UP000009273"/>
    </source>
</evidence>
<name>G3MAJ7_9CAUD</name>
<dbReference type="RefSeq" id="YP_009015759.1">
    <property type="nucleotide sequence ID" value="NC_023719.1"/>
</dbReference>
<evidence type="ECO:0000313" key="1">
    <source>
        <dbReference type="EMBL" id="AEO93714.1"/>
    </source>
</evidence>
<protein>
    <submittedName>
        <fullName evidence="1">Gp456</fullName>
    </submittedName>
</protein>
<reference evidence="1 2" key="1">
    <citation type="submission" date="2011-09" db="EMBL/GenBank/DDBJ databases">
        <authorList>
            <person name="Pope W.H."/>
            <person name="Pedulla M.L."/>
            <person name="Ford M.E."/>
            <person name="Peebles C.L."/>
            <person name="Hatfull G.H."/>
            <person name="Hendrix R.W."/>
        </authorList>
    </citation>
    <scope>NUCLEOTIDE SEQUENCE [LARGE SCALE GENOMIC DNA]</scope>
    <source>
        <strain evidence="1">G</strain>
    </source>
</reference>
<dbReference type="EMBL" id="JN638751">
    <property type="protein sequence ID" value="AEO93714.1"/>
    <property type="molecule type" value="Genomic_DNA"/>
</dbReference>
<dbReference type="GeneID" id="18563670"/>
<sequence length="196" mass="22991">MVDIINFGGIPIKADRQMYNKLSDILENCDSIHTELEYQSSFVTSYKVIIIKNNQSIEFNISMKQDMSLFIIKINDHEKHRFKIMTILSIISNKLLFMNDEKMIGKLKIICCKQESRCPICNSELSKSMLKECVNGCYYLMIYDKTVFYATVFNETFDISGDESTIEEKINTINKLYDKINYWKENDKYLTNILSN</sequence>
<dbReference type="KEGG" id="vg:18563670"/>
<dbReference type="Proteomes" id="UP000009273">
    <property type="component" value="Segment"/>
</dbReference>
<keyword evidence="2" id="KW-1185">Reference proteome</keyword>